<comment type="similarity">
    <text evidence="1 2">Belongs to the arylamine N-acetyltransferase family.</text>
</comment>
<dbReference type="Proteomes" id="UP000582231">
    <property type="component" value="Unassembled WGS sequence"/>
</dbReference>
<gene>
    <name evidence="3" type="ORF">BJ958_000835</name>
</gene>
<dbReference type="AlphaFoldDB" id="A0A852RFQ9"/>
<evidence type="ECO:0000313" key="4">
    <source>
        <dbReference type="Proteomes" id="UP000582231"/>
    </source>
</evidence>
<organism evidence="3 4">
    <name type="scientific">Nocardioides kongjuensis</name>
    <dbReference type="NCBI Taxonomy" id="349522"/>
    <lineage>
        <taxon>Bacteria</taxon>
        <taxon>Bacillati</taxon>
        <taxon>Actinomycetota</taxon>
        <taxon>Actinomycetes</taxon>
        <taxon>Propionibacteriales</taxon>
        <taxon>Nocardioidaceae</taxon>
        <taxon>Nocardioides</taxon>
    </lineage>
</organism>
<protein>
    <submittedName>
        <fullName evidence="3">Arylamine N-acetyltransferase</fullName>
    </submittedName>
</protein>
<dbReference type="InterPro" id="IPR038765">
    <property type="entry name" value="Papain-like_cys_pep_sf"/>
</dbReference>
<dbReference type="PRINTS" id="PR01543">
    <property type="entry name" value="ANATRNSFRASE"/>
</dbReference>
<dbReference type="Gene3D" id="2.40.128.150">
    <property type="entry name" value="Cysteine proteinases"/>
    <property type="match status" value="1"/>
</dbReference>
<evidence type="ECO:0000256" key="1">
    <source>
        <dbReference type="ARBA" id="ARBA00006547"/>
    </source>
</evidence>
<dbReference type="Pfam" id="PF00797">
    <property type="entry name" value="Acetyltransf_2"/>
    <property type="match status" value="1"/>
</dbReference>
<dbReference type="GO" id="GO:0016407">
    <property type="term" value="F:acetyltransferase activity"/>
    <property type="evidence" value="ECO:0007669"/>
    <property type="project" value="InterPro"/>
</dbReference>
<dbReference type="RefSeq" id="WP_218865592.1">
    <property type="nucleotide sequence ID" value="NZ_BAABEF010000001.1"/>
</dbReference>
<evidence type="ECO:0000256" key="2">
    <source>
        <dbReference type="RuleBase" id="RU003452"/>
    </source>
</evidence>
<reference evidence="3 4" key="1">
    <citation type="submission" date="2020-07" db="EMBL/GenBank/DDBJ databases">
        <title>Sequencing the genomes of 1000 actinobacteria strains.</title>
        <authorList>
            <person name="Klenk H.-P."/>
        </authorList>
    </citation>
    <scope>NUCLEOTIDE SEQUENCE [LARGE SCALE GENOMIC DNA]</scope>
    <source>
        <strain evidence="3 4">DSM 19082</strain>
    </source>
</reference>
<dbReference type="Gene3D" id="3.30.2140.10">
    <property type="entry name" value="Arylamine N-acetyltransferase"/>
    <property type="match status" value="1"/>
</dbReference>
<name>A0A852RFQ9_9ACTN</name>
<dbReference type="PANTHER" id="PTHR11786">
    <property type="entry name" value="N-HYDROXYARYLAMINE O-ACETYLTRANSFERASE"/>
    <property type="match status" value="1"/>
</dbReference>
<evidence type="ECO:0000313" key="3">
    <source>
        <dbReference type="EMBL" id="NYD29289.1"/>
    </source>
</evidence>
<dbReference type="EMBL" id="JACCBF010000001">
    <property type="protein sequence ID" value="NYD29289.1"/>
    <property type="molecule type" value="Genomic_DNA"/>
</dbReference>
<dbReference type="InterPro" id="IPR001447">
    <property type="entry name" value="Arylamine_N-AcTrfase"/>
</dbReference>
<keyword evidence="3" id="KW-0808">Transferase</keyword>
<dbReference type="PANTHER" id="PTHR11786:SF0">
    <property type="entry name" value="ARYLAMINE N-ACETYLTRANSFERASE 4-RELATED"/>
    <property type="match status" value="1"/>
</dbReference>
<sequence length="290" mass="31431">MFTDRLDPRLQQAYLDRLGVAAEPPSAAALQRIVRRHAERVPYETLWIHAGQAWDIDPHTAARRIAHERRGGYCYHLNGALGLLLTSLGYATTAHVGGVHGPDGANPTVVGNHLALSVTGLPTEDNPTGTWYVDSGLGDALHDPLPLVAGAHRQAPFDLTLEESADGTRWHLGHDPAGGFTGMSWTTGAARVEDFLAQHQRLSTSADSGFVQVAVVERRDATGVDVVRGLVPSRIGEGARTDAPVTDRGTWFALLADVFDLPLDDLTPAERDRLWSTVLAAHRRWEESQA</sequence>
<dbReference type="SUPFAM" id="SSF54001">
    <property type="entry name" value="Cysteine proteinases"/>
    <property type="match status" value="1"/>
</dbReference>
<accession>A0A852RFQ9</accession>
<proteinExistence type="inferred from homology"/>
<comment type="caution">
    <text evidence="3">The sequence shown here is derived from an EMBL/GenBank/DDBJ whole genome shotgun (WGS) entry which is preliminary data.</text>
</comment>
<keyword evidence="4" id="KW-1185">Reference proteome</keyword>